<accession>A0A4U6UVS9</accession>
<protein>
    <submittedName>
        <fullName evidence="1">Uncharacterized protein</fullName>
    </submittedName>
</protein>
<dbReference type="Gramene" id="TKW20720">
    <property type="protein sequence ID" value="TKW20720"/>
    <property type="gene ID" value="SEVIR_4G107801v2"/>
</dbReference>
<organism evidence="1 2">
    <name type="scientific">Setaria viridis</name>
    <name type="common">Green bristlegrass</name>
    <name type="synonym">Setaria italica subsp. viridis</name>
    <dbReference type="NCBI Taxonomy" id="4556"/>
    <lineage>
        <taxon>Eukaryota</taxon>
        <taxon>Viridiplantae</taxon>
        <taxon>Streptophyta</taxon>
        <taxon>Embryophyta</taxon>
        <taxon>Tracheophyta</taxon>
        <taxon>Spermatophyta</taxon>
        <taxon>Magnoliopsida</taxon>
        <taxon>Liliopsida</taxon>
        <taxon>Poales</taxon>
        <taxon>Poaceae</taxon>
        <taxon>PACMAD clade</taxon>
        <taxon>Panicoideae</taxon>
        <taxon>Panicodae</taxon>
        <taxon>Paniceae</taxon>
        <taxon>Cenchrinae</taxon>
        <taxon>Setaria</taxon>
    </lineage>
</organism>
<keyword evidence="2" id="KW-1185">Reference proteome</keyword>
<sequence>MEPWRGFQAMVLYARARERRRPKRPPGRGIPATCAAEVVTSRRSGSGTCRQGMDIARAPGSQHATAAVRCGERMHMHVG</sequence>
<gene>
    <name evidence="1" type="ORF">SEVIR_4G107801v2</name>
</gene>
<dbReference type="AlphaFoldDB" id="A0A4U6UVS9"/>
<dbReference type="Proteomes" id="UP000298652">
    <property type="component" value="Chromosome 4"/>
</dbReference>
<evidence type="ECO:0000313" key="1">
    <source>
        <dbReference type="EMBL" id="TKW20720.1"/>
    </source>
</evidence>
<dbReference type="EMBL" id="CM016555">
    <property type="protein sequence ID" value="TKW20720.1"/>
    <property type="molecule type" value="Genomic_DNA"/>
</dbReference>
<name>A0A4U6UVS9_SETVI</name>
<evidence type="ECO:0000313" key="2">
    <source>
        <dbReference type="Proteomes" id="UP000298652"/>
    </source>
</evidence>
<reference evidence="1" key="1">
    <citation type="submission" date="2019-03" db="EMBL/GenBank/DDBJ databases">
        <title>WGS assembly of Setaria viridis.</title>
        <authorList>
            <person name="Huang P."/>
            <person name="Jenkins J."/>
            <person name="Grimwood J."/>
            <person name="Barry K."/>
            <person name="Healey A."/>
            <person name="Mamidi S."/>
            <person name="Sreedasyam A."/>
            <person name="Shu S."/>
            <person name="Feldman M."/>
            <person name="Wu J."/>
            <person name="Yu Y."/>
            <person name="Chen C."/>
            <person name="Johnson J."/>
            <person name="Rokhsar D."/>
            <person name="Baxter I."/>
            <person name="Schmutz J."/>
            <person name="Brutnell T."/>
            <person name="Kellogg E."/>
        </authorList>
    </citation>
    <scope>NUCLEOTIDE SEQUENCE [LARGE SCALE GENOMIC DNA]</scope>
</reference>
<proteinExistence type="predicted"/>